<name>A1TZ00_MARN8</name>
<dbReference type="SUPFAM" id="SSF54523">
    <property type="entry name" value="Pili subunits"/>
    <property type="match status" value="1"/>
</dbReference>
<keyword evidence="5" id="KW-0997">Cell inner membrane</keyword>
<evidence type="ECO:0000256" key="3">
    <source>
        <dbReference type="ARBA" id="ARBA00022475"/>
    </source>
</evidence>
<dbReference type="HOGENOM" id="CLU_084761_4_1_6"/>
<evidence type="ECO:0000256" key="8">
    <source>
        <dbReference type="ARBA" id="ARBA00023136"/>
    </source>
</evidence>
<dbReference type="GO" id="GO:0005886">
    <property type="term" value="C:plasma membrane"/>
    <property type="evidence" value="ECO:0007669"/>
    <property type="project" value="UniProtKB-SubCell"/>
</dbReference>
<keyword evidence="3" id="KW-1003">Cell membrane</keyword>
<feature type="domain" description="General secretion pathway GspH" evidence="12">
    <location>
        <begin position="53"/>
        <end position="166"/>
    </location>
</feature>
<keyword evidence="4" id="KW-0488">Methylation</keyword>
<dbReference type="Pfam" id="PF07963">
    <property type="entry name" value="N_methyl"/>
    <property type="match status" value="1"/>
</dbReference>
<accession>A1TZ00</accession>
<evidence type="ECO:0000256" key="11">
    <source>
        <dbReference type="SAM" id="Phobius"/>
    </source>
</evidence>
<dbReference type="GO" id="GO:0015627">
    <property type="term" value="C:type II protein secretion system complex"/>
    <property type="evidence" value="ECO:0007669"/>
    <property type="project" value="InterPro"/>
</dbReference>
<dbReference type="Gene3D" id="3.55.40.10">
    <property type="entry name" value="minor pseudopilin epsh domain"/>
    <property type="match status" value="1"/>
</dbReference>
<dbReference type="Proteomes" id="UP000000998">
    <property type="component" value="Chromosome"/>
</dbReference>
<keyword evidence="6 11" id="KW-0812">Transmembrane</keyword>
<keyword evidence="7 11" id="KW-1133">Transmembrane helix</keyword>
<evidence type="ECO:0000256" key="10">
    <source>
        <dbReference type="ARBA" id="ARBA00030775"/>
    </source>
</evidence>
<evidence type="ECO:0000313" key="14">
    <source>
        <dbReference type="Proteomes" id="UP000000998"/>
    </source>
</evidence>
<evidence type="ECO:0000256" key="5">
    <source>
        <dbReference type="ARBA" id="ARBA00022519"/>
    </source>
</evidence>
<dbReference type="GO" id="GO:0015628">
    <property type="term" value="P:protein secretion by the type II secretion system"/>
    <property type="evidence" value="ECO:0007669"/>
    <property type="project" value="InterPro"/>
</dbReference>
<proteinExistence type="inferred from homology"/>
<protein>
    <recommendedName>
        <fullName evidence="2">Type II secretion system protein H</fullName>
    </recommendedName>
    <alternativeName>
        <fullName evidence="10">General secretion pathway protein H</fullName>
    </alternativeName>
</protein>
<evidence type="ECO:0000256" key="2">
    <source>
        <dbReference type="ARBA" id="ARBA00021549"/>
    </source>
</evidence>
<dbReference type="InterPro" id="IPR022346">
    <property type="entry name" value="T2SS_GspH"/>
</dbReference>
<evidence type="ECO:0000256" key="1">
    <source>
        <dbReference type="ARBA" id="ARBA00004377"/>
    </source>
</evidence>
<gene>
    <name evidence="13" type="ordered locus">Maqu_0873</name>
</gene>
<evidence type="ECO:0000256" key="4">
    <source>
        <dbReference type="ARBA" id="ARBA00022481"/>
    </source>
</evidence>
<evidence type="ECO:0000256" key="7">
    <source>
        <dbReference type="ARBA" id="ARBA00022989"/>
    </source>
</evidence>
<sequence>MCQGGNMNQRIPWGFTLVELLITIAVFAIIAGMAIPALHQEIANGHQRQLIATFHGAFSYARSQAVHTGAPVILCPLSPSLNCVDNWDLPVAIFPDSDRDRKPDDDTVWRYIQPPKHYRIHSRTGRRGYFAFGPNGLMLGASGSLVACPTAGNKQPMSYLAVNRGGRFRAVHDDDLDNIIRLSWGGVIRC</sequence>
<feature type="transmembrane region" description="Helical" evidence="11">
    <location>
        <begin position="20"/>
        <end position="38"/>
    </location>
</feature>
<evidence type="ECO:0000256" key="6">
    <source>
        <dbReference type="ARBA" id="ARBA00022692"/>
    </source>
</evidence>
<dbReference type="STRING" id="351348.Maqu_0873"/>
<dbReference type="EMBL" id="CP000514">
    <property type="protein sequence ID" value="ABM17969.1"/>
    <property type="molecule type" value="Genomic_DNA"/>
</dbReference>
<dbReference type="eggNOG" id="COG4970">
    <property type="taxonomic scope" value="Bacteria"/>
</dbReference>
<keyword evidence="8 11" id="KW-0472">Membrane</keyword>
<comment type="subcellular location">
    <subcellularLocation>
        <location evidence="1">Cell inner membrane</location>
        <topology evidence="1">Single-pass membrane protein</topology>
    </subcellularLocation>
</comment>
<evidence type="ECO:0000256" key="9">
    <source>
        <dbReference type="ARBA" id="ARBA00025772"/>
    </source>
</evidence>
<comment type="similarity">
    <text evidence="9">Belongs to the GSP H family.</text>
</comment>
<evidence type="ECO:0000313" key="13">
    <source>
        <dbReference type="EMBL" id="ABM17969.1"/>
    </source>
</evidence>
<dbReference type="AlphaFoldDB" id="A1TZ00"/>
<dbReference type="KEGG" id="maq:Maqu_0873"/>
<organism evidence="13 14">
    <name type="scientific">Marinobacter nauticus (strain ATCC 700491 / DSM 11845 / VT8)</name>
    <name type="common">Marinobacter aquaeolei</name>
    <dbReference type="NCBI Taxonomy" id="351348"/>
    <lineage>
        <taxon>Bacteria</taxon>
        <taxon>Pseudomonadati</taxon>
        <taxon>Pseudomonadota</taxon>
        <taxon>Gammaproteobacteria</taxon>
        <taxon>Pseudomonadales</taxon>
        <taxon>Marinobacteraceae</taxon>
        <taxon>Marinobacter</taxon>
    </lineage>
</organism>
<dbReference type="InterPro" id="IPR045584">
    <property type="entry name" value="Pilin-like"/>
</dbReference>
<reference evidence="14" key="1">
    <citation type="journal article" date="2011" name="Appl. Environ. Microbiol.">
        <title>Genomic potential of Marinobacter aquaeolei, a biogeochemical 'opportunitroph'.</title>
        <authorList>
            <person name="Singer E."/>
            <person name="Webb E.A."/>
            <person name="Nelson W.C."/>
            <person name="Heidelberg J.F."/>
            <person name="Ivanova N."/>
            <person name="Pati A."/>
            <person name="Edwards K.J."/>
        </authorList>
    </citation>
    <scope>NUCLEOTIDE SEQUENCE [LARGE SCALE GENOMIC DNA]</scope>
    <source>
        <strain evidence="14">ATCC 700491 / DSM 11845 / VT8</strain>
    </source>
</reference>
<dbReference type="InterPro" id="IPR012902">
    <property type="entry name" value="N_methyl_site"/>
</dbReference>
<dbReference type="Pfam" id="PF12019">
    <property type="entry name" value="GspH"/>
    <property type="match status" value="1"/>
</dbReference>
<dbReference type="NCBIfam" id="TIGR02532">
    <property type="entry name" value="IV_pilin_GFxxxE"/>
    <property type="match status" value="1"/>
</dbReference>
<evidence type="ECO:0000259" key="12">
    <source>
        <dbReference type="Pfam" id="PF12019"/>
    </source>
</evidence>